<reference evidence="2" key="1">
    <citation type="journal article" date="2022" name="Mol. Ecol. Resour.">
        <title>The genomes of chicory, endive, great burdock and yacon provide insights into Asteraceae palaeo-polyploidization history and plant inulin production.</title>
        <authorList>
            <person name="Fan W."/>
            <person name="Wang S."/>
            <person name="Wang H."/>
            <person name="Wang A."/>
            <person name="Jiang F."/>
            <person name="Liu H."/>
            <person name="Zhao H."/>
            <person name="Xu D."/>
            <person name="Zhang Y."/>
        </authorList>
    </citation>
    <scope>NUCLEOTIDE SEQUENCE [LARGE SCALE GENOMIC DNA]</scope>
    <source>
        <strain evidence="2">cv. Punajuju</strain>
    </source>
</reference>
<evidence type="ECO:0000313" key="2">
    <source>
        <dbReference type="Proteomes" id="UP001055811"/>
    </source>
</evidence>
<keyword evidence="2" id="KW-1185">Reference proteome</keyword>
<accession>A0ACB9BFE5</accession>
<organism evidence="1 2">
    <name type="scientific">Cichorium intybus</name>
    <name type="common">Chicory</name>
    <dbReference type="NCBI Taxonomy" id="13427"/>
    <lineage>
        <taxon>Eukaryota</taxon>
        <taxon>Viridiplantae</taxon>
        <taxon>Streptophyta</taxon>
        <taxon>Embryophyta</taxon>
        <taxon>Tracheophyta</taxon>
        <taxon>Spermatophyta</taxon>
        <taxon>Magnoliopsida</taxon>
        <taxon>eudicotyledons</taxon>
        <taxon>Gunneridae</taxon>
        <taxon>Pentapetalae</taxon>
        <taxon>asterids</taxon>
        <taxon>campanulids</taxon>
        <taxon>Asterales</taxon>
        <taxon>Asteraceae</taxon>
        <taxon>Cichorioideae</taxon>
        <taxon>Cichorieae</taxon>
        <taxon>Cichoriinae</taxon>
        <taxon>Cichorium</taxon>
    </lineage>
</organism>
<dbReference type="Proteomes" id="UP001055811">
    <property type="component" value="Linkage Group LG06"/>
</dbReference>
<proteinExistence type="predicted"/>
<comment type="caution">
    <text evidence="1">The sequence shown here is derived from an EMBL/GenBank/DDBJ whole genome shotgun (WGS) entry which is preliminary data.</text>
</comment>
<sequence length="100" mass="10960">MATAGAVESTSQTSTAIESFVPNSSVTLLFVEMGVGYDEHVQDVTKASMKVCRDAISSNSIPAFRRGFIHKMYDMHSKSKETFGNHDDLATCVEYSNETD</sequence>
<protein>
    <submittedName>
        <fullName evidence="1">Uncharacterized protein</fullName>
    </submittedName>
</protein>
<gene>
    <name evidence="1" type="ORF">L2E82_32073</name>
</gene>
<name>A0ACB9BFE5_CICIN</name>
<dbReference type="EMBL" id="CM042014">
    <property type="protein sequence ID" value="KAI3721069.1"/>
    <property type="molecule type" value="Genomic_DNA"/>
</dbReference>
<evidence type="ECO:0000313" key="1">
    <source>
        <dbReference type="EMBL" id="KAI3721069.1"/>
    </source>
</evidence>
<reference evidence="1 2" key="2">
    <citation type="journal article" date="2022" name="Mol. Ecol. Resour.">
        <title>The genomes of chicory, endive, great burdock and yacon provide insights into Asteraceae paleo-polyploidization history and plant inulin production.</title>
        <authorList>
            <person name="Fan W."/>
            <person name="Wang S."/>
            <person name="Wang H."/>
            <person name="Wang A."/>
            <person name="Jiang F."/>
            <person name="Liu H."/>
            <person name="Zhao H."/>
            <person name="Xu D."/>
            <person name="Zhang Y."/>
        </authorList>
    </citation>
    <scope>NUCLEOTIDE SEQUENCE [LARGE SCALE GENOMIC DNA]</scope>
    <source>
        <strain evidence="2">cv. Punajuju</strain>
        <tissue evidence="1">Leaves</tissue>
    </source>
</reference>